<dbReference type="EMBL" id="MFZH01000016">
    <property type="protein sequence ID" value="OGK19204.1"/>
    <property type="molecule type" value="Genomic_DNA"/>
</dbReference>
<dbReference type="PANTHER" id="PTHR34477">
    <property type="entry name" value="UPF0213 PROTEIN YHBQ"/>
    <property type="match status" value="1"/>
</dbReference>
<dbReference type="InterPro" id="IPR050190">
    <property type="entry name" value="UPF0213_domain"/>
</dbReference>
<dbReference type="PANTHER" id="PTHR34477:SF5">
    <property type="entry name" value="BSL5627 PROTEIN"/>
    <property type="match status" value="1"/>
</dbReference>
<dbReference type="Pfam" id="PF01541">
    <property type="entry name" value="GIY-YIG"/>
    <property type="match status" value="1"/>
</dbReference>
<dbReference type="PROSITE" id="PS50164">
    <property type="entry name" value="GIY_YIG"/>
    <property type="match status" value="1"/>
</dbReference>
<dbReference type="InterPro" id="IPR000305">
    <property type="entry name" value="GIY-YIG_endonuc"/>
</dbReference>
<comment type="caution">
    <text evidence="3">The sequence shown here is derived from an EMBL/GenBank/DDBJ whole genome shotgun (WGS) entry which is preliminary data.</text>
</comment>
<proteinExistence type="inferred from homology"/>
<dbReference type="CDD" id="cd10448">
    <property type="entry name" value="GIY-YIG_unchar_3"/>
    <property type="match status" value="1"/>
</dbReference>
<evidence type="ECO:0000313" key="3">
    <source>
        <dbReference type="EMBL" id="OGK19204.1"/>
    </source>
</evidence>
<evidence type="ECO:0000313" key="4">
    <source>
        <dbReference type="Proteomes" id="UP000176850"/>
    </source>
</evidence>
<dbReference type="InterPro" id="IPR035901">
    <property type="entry name" value="GIY-YIG_endonuc_sf"/>
</dbReference>
<sequence length="96" mass="11850">MHKNYYTYILASKKDGVLYIGITDNLEKRTWQHKQSLVEGFTKKYGVHYLVYFEIFDKPEDAIYREKRLKKWNRAWKIRLIEEKNPDWDDISEKFK</sequence>
<feature type="domain" description="GIY-YIG" evidence="2">
    <location>
        <begin position="3"/>
        <end position="79"/>
    </location>
</feature>
<gene>
    <name evidence="3" type="ORF">A2799_00055</name>
</gene>
<reference evidence="3 4" key="1">
    <citation type="journal article" date="2016" name="Nat. Commun.">
        <title>Thousands of microbial genomes shed light on interconnected biogeochemical processes in an aquifer system.</title>
        <authorList>
            <person name="Anantharaman K."/>
            <person name="Brown C.T."/>
            <person name="Hug L.A."/>
            <person name="Sharon I."/>
            <person name="Castelle C.J."/>
            <person name="Probst A.J."/>
            <person name="Thomas B.C."/>
            <person name="Singh A."/>
            <person name="Wilkins M.J."/>
            <person name="Karaoz U."/>
            <person name="Brodie E.L."/>
            <person name="Williams K.H."/>
            <person name="Hubbard S.S."/>
            <person name="Banfield J.F."/>
        </authorList>
    </citation>
    <scope>NUCLEOTIDE SEQUENCE [LARGE SCALE GENOMIC DNA]</scope>
</reference>
<accession>A0A1F7GK46</accession>
<evidence type="ECO:0000259" key="2">
    <source>
        <dbReference type="PROSITE" id="PS50164"/>
    </source>
</evidence>
<name>A0A1F7GK46_9BACT</name>
<dbReference type="Gene3D" id="3.40.1440.10">
    <property type="entry name" value="GIY-YIG endonuclease"/>
    <property type="match status" value="1"/>
</dbReference>
<organism evidence="3 4">
    <name type="scientific">Candidatus Roizmanbacteria bacterium RIFCSPHIGHO2_01_FULL_39_24</name>
    <dbReference type="NCBI Taxonomy" id="1802032"/>
    <lineage>
        <taxon>Bacteria</taxon>
        <taxon>Candidatus Roizmaniibacteriota</taxon>
    </lineage>
</organism>
<dbReference type="Proteomes" id="UP000176850">
    <property type="component" value="Unassembled WGS sequence"/>
</dbReference>
<dbReference type="SUPFAM" id="SSF82771">
    <property type="entry name" value="GIY-YIG endonuclease"/>
    <property type="match status" value="1"/>
</dbReference>
<dbReference type="SMART" id="SM00465">
    <property type="entry name" value="GIYc"/>
    <property type="match status" value="1"/>
</dbReference>
<dbReference type="AlphaFoldDB" id="A0A1F7GK46"/>
<evidence type="ECO:0000256" key="1">
    <source>
        <dbReference type="ARBA" id="ARBA00007435"/>
    </source>
</evidence>
<protein>
    <recommendedName>
        <fullName evidence="2">GIY-YIG domain-containing protein</fullName>
    </recommendedName>
</protein>
<comment type="similarity">
    <text evidence="1">Belongs to the UPF0213 family.</text>
</comment>